<feature type="domain" description="Type I restriction modification DNA specificity" evidence="5">
    <location>
        <begin position="37"/>
        <end position="214"/>
    </location>
</feature>
<gene>
    <name evidence="6" type="ORF">GCM10007377_16890</name>
</gene>
<dbReference type="InterPro" id="IPR044946">
    <property type="entry name" value="Restrct_endonuc_typeI_TRD_sf"/>
</dbReference>
<evidence type="ECO:0000256" key="2">
    <source>
        <dbReference type="ARBA" id="ARBA00022747"/>
    </source>
</evidence>
<keyword evidence="2" id="KW-0680">Restriction system</keyword>
<comment type="similarity">
    <text evidence="1">Belongs to the type-I restriction system S methylase family.</text>
</comment>
<comment type="caution">
    <text evidence="6">The sequence shown here is derived from an EMBL/GenBank/DDBJ whole genome shotgun (WGS) entry which is preliminary data.</text>
</comment>
<dbReference type="PANTHER" id="PTHR30408">
    <property type="entry name" value="TYPE-1 RESTRICTION ENZYME ECOKI SPECIFICITY PROTEIN"/>
    <property type="match status" value="1"/>
</dbReference>
<dbReference type="SUPFAM" id="SSF116734">
    <property type="entry name" value="DNA methylase specificity domain"/>
    <property type="match status" value="1"/>
</dbReference>
<dbReference type="Pfam" id="PF01420">
    <property type="entry name" value="Methylase_S"/>
    <property type="match status" value="1"/>
</dbReference>
<feature type="coiled-coil region" evidence="4">
    <location>
        <begin position="195"/>
        <end position="222"/>
    </location>
</feature>
<dbReference type="GO" id="GO:0009307">
    <property type="term" value="P:DNA restriction-modification system"/>
    <property type="evidence" value="ECO:0007669"/>
    <property type="project" value="UniProtKB-KW"/>
</dbReference>
<protein>
    <recommendedName>
        <fullName evidence="5">Type I restriction modification DNA specificity domain-containing protein</fullName>
    </recommendedName>
</protein>
<evidence type="ECO:0000256" key="1">
    <source>
        <dbReference type="ARBA" id="ARBA00010923"/>
    </source>
</evidence>
<evidence type="ECO:0000259" key="5">
    <source>
        <dbReference type="Pfam" id="PF01420"/>
    </source>
</evidence>
<evidence type="ECO:0000256" key="4">
    <source>
        <dbReference type="SAM" id="Coils"/>
    </source>
</evidence>
<keyword evidence="7" id="KW-1185">Reference proteome</keyword>
<accession>A0A8J3AL39</accession>
<reference evidence="6" key="2">
    <citation type="submission" date="2020-09" db="EMBL/GenBank/DDBJ databases">
        <authorList>
            <person name="Sun Q."/>
            <person name="Sedlacek I."/>
        </authorList>
    </citation>
    <scope>NUCLEOTIDE SEQUENCE</scope>
    <source>
        <strain evidence="6">CCM 8606</strain>
    </source>
</reference>
<dbReference type="PANTHER" id="PTHR30408:SF12">
    <property type="entry name" value="TYPE I RESTRICTION ENZYME MJAVIII SPECIFICITY SUBUNIT"/>
    <property type="match status" value="1"/>
</dbReference>
<evidence type="ECO:0000313" key="6">
    <source>
        <dbReference type="EMBL" id="GGI15638.1"/>
    </source>
</evidence>
<keyword evidence="4" id="KW-0175">Coiled coil</keyword>
<dbReference type="InterPro" id="IPR052021">
    <property type="entry name" value="Type-I_RS_S_subunit"/>
</dbReference>
<evidence type="ECO:0000256" key="3">
    <source>
        <dbReference type="ARBA" id="ARBA00023125"/>
    </source>
</evidence>
<organism evidence="6 7">
    <name type="scientific">Galliscardovia ingluviei</name>
    <dbReference type="NCBI Taxonomy" id="1769422"/>
    <lineage>
        <taxon>Bacteria</taxon>
        <taxon>Bacillati</taxon>
        <taxon>Actinomycetota</taxon>
        <taxon>Actinomycetes</taxon>
        <taxon>Bifidobacteriales</taxon>
        <taxon>Bifidobacteriaceae</taxon>
        <taxon>Galliscardovia</taxon>
    </lineage>
</organism>
<dbReference type="InterPro" id="IPR000055">
    <property type="entry name" value="Restrct_endonuc_typeI_TRD"/>
</dbReference>
<dbReference type="CDD" id="cd17246">
    <property type="entry name" value="RMtype1_S_SonII-TRD2-CR2_like"/>
    <property type="match status" value="1"/>
</dbReference>
<dbReference type="GO" id="GO:0003677">
    <property type="term" value="F:DNA binding"/>
    <property type="evidence" value="ECO:0007669"/>
    <property type="project" value="UniProtKB-KW"/>
</dbReference>
<dbReference type="Proteomes" id="UP000619536">
    <property type="component" value="Unassembled WGS sequence"/>
</dbReference>
<dbReference type="EMBL" id="BMDH01000008">
    <property type="protein sequence ID" value="GGI15638.1"/>
    <property type="molecule type" value="Genomic_DNA"/>
</dbReference>
<reference evidence="6" key="1">
    <citation type="journal article" date="2014" name="Int. J. Syst. Evol. Microbiol.">
        <title>Complete genome sequence of Corynebacterium casei LMG S-19264T (=DSM 44701T), isolated from a smear-ripened cheese.</title>
        <authorList>
            <consortium name="US DOE Joint Genome Institute (JGI-PGF)"/>
            <person name="Walter F."/>
            <person name="Albersmeier A."/>
            <person name="Kalinowski J."/>
            <person name="Ruckert C."/>
        </authorList>
    </citation>
    <scope>NUCLEOTIDE SEQUENCE</scope>
    <source>
        <strain evidence="6">CCM 8606</strain>
    </source>
</reference>
<sequence length="225" mass="26325">MRQRKLELLQQLKKAMLQQMFPDKGESTPQVRFKGFNDTWEQRKLGEVTDVRDGTHSSPKYIQRGHPFITSKNVSNGFINYENIQYISDDDYEEINKRSKVDVHDILMGMIGTIGNLALIREEPDFAIKNVALIKYSGRIDYQYLYQALQSSFVTSQLSSSLDGGTQKFVSLKRIRELEIAFPNEPEQQQIGIFFQQLDNLITLHQRKLERIEQLKKFLLQRMFV</sequence>
<dbReference type="Gene3D" id="3.90.220.20">
    <property type="entry name" value="DNA methylase specificity domains"/>
    <property type="match status" value="1"/>
</dbReference>
<evidence type="ECO:0000313" key="7">
    <source>
        <dbReference type="Proteomes" id="UP000619536"/>
    </source>
</evidence>
<keyword evidence="3" id="KW-0238">DNA-binding</keyword>
<name>A0A8J3AL39_9BIFI</name>
<proteinExistence type="inferred from homology"/>
<dbReference type="AlphaFoldDB" id="A0A8J3AL39"/>